<dbReference type="AlphaFoldDB" id="M0HQM2"/>
<dbReference type="Proteomes" id="UP000011571">
    <property type="component" value="Unassembled WGS sequence"/>
</dbReference>
<dbReference type="RefSeq" id="WP_004971307.1">
    <property type="nucleotide sequence ID" value="NZ_AOLJ01000001.1"/>
</dbReference>
<keyword evidence="2" id="KW-1185">Reference proteome</keyword>
<organism evidence="1 2">
    <name type="scientific">Haloferax gibbonsii (strain ATCC 33959 / DSM 4427 / JCM 8863 / NBRC 102184 / NCIMB 2188 / Ma 2.38)</name>
    <dbReference type="NCBI Taxonomy" id="1227459"/>
    <lineage>
        <taxon>Archaea</taxon>
        <taxon>Methanobacteriati</taxon>
        <taxon>Methanobacteriota</taxon>
        <taxon>Stenosarchaea group</taxon>
        <taxon>Halobacteria</taxon>
        <taxon>Halobacteriales</taxon>
        <taxon>Haloferacaceae</taxon>
        <taxon>Haloferax</taxon>
    </lineage>
</organism>
<sequence>MADYQFAVNKPDRVLINYNTVRSAELKAVYESLVSNRTVQSIVSDFAHEKEDNVRNCISFLHAIDLIERGGDDRVVSPLNRDMFPNLEFEARFLYHLRQQRFPKNHLTRIQNVALETADRSVTLDVLLPRVKGELDQYDFAWNETKLRMWRALSTQLGLVSETKTRGVILSPCRRLLYDLLELYEQQEDSTDLYSALTWIEENFFNVFETTTGSPRVHPAISDVLQNMESEDVLELRGMSDARDTVTLPESVHTQRSRSVNVYDLATLPDSPTYQYPLSQFEQVITQ</sequence>
<name>M0HQM2_HALGM</name>
<dbReference type="EMBL" id="AOLJ01000001">
    <property type="protein sequence ID" value="ELZ86900.1"/>
    <property type="molecule type" value="Genomic_DNA"/>
</dbReference>
<reference evidence="1 2" key="1">
    <citation type="journal article" date="2014" name="PLoS Genet.">
        <title>Phylogenetically driven sequencing of extremely halophilic archaea reveals strategies for static and dynamic osmo-response.</title>
        <authorList>
            <person name="Becker E.A."/>
            <person name="Seitzer P.M."/>
            <person name="Tritt A."/>
            <person name="Larsen D."/>
            <person name="Krusor M."/>
            <person name="Yao A.I."/>
            <person name="Wu D."/>
            <person name="Madern D."/>
            <person name="Eisen J.A."/>
            <person name="Darling A.E."/>
            <person name="Facciotti M.T."/>
        </authorList>
    </citation>
    <scope>NUCLEOTIDE SEQUENCE [LARGE SCALE GENOMIC DNA]</scope>
    <source>
        <strain evidence="2">ATCC 33959 / DSM 4427 / JCM 8863 / NBRC 102184 / NCIMB 2188 / Ma 2.38</strain>
    </source>
</reference>
<proteinExistence type="predicted"/>
<evidence type="ECO:0000313" key="1">
    <source>
        <dbReference type="EMBL" id="ELZ86900.1"/>
    </source>
</evidence>
<gene>
    <name evidence="1" type="ORF">C454_00070</name>
</gene>
<accession>M0HQM2</accession>
<evidence type="ECO:0000313" key="2">
    <source>
        <dbReference type="Proteomes" id="UP000011571"/>
    </source>
</evidence>
<protein>
    <submittedName>
        <fullName evidence="1">Uncharacterized protein</fullName>
    </submittedName>
</protein>
<comment type="caution">
    <text evidence="1">The sequence shown here is derived from an EMBL/GenBank/DDBJ whole genome shotgun (WGS) entry which is preliminary data.</text>
</comment>